<sequence>MTGVSEGGQRICSLKYDGYYIRAITPMLLNTTLPRILGACFYYPPQSDTVQRLFPLLPHIAELFPWPDHASMVQYCQQIPDISPERLEYDFSILFEGQGVMPAPPWGSVYLDKENILMGASTLQYREFLAEQGWVSQSPLREPEDQFGLMLLAWVNLIEQHNKDAASVLLTAHLLPWAYRYLEQVNAAQVEYPVYPLLAKIAACYLKTLQTELVLSPLPRELYR</sequence>
<dbReference type="PANTHER" id="PTHR34227">
    <property type="entry name" value="CHAPERONE PROTEIN YCDY"/>
    <property type="match status" value="1"/>
</dbReference>
<dbReference type="Proteomes" id="UP000004430">
    <property type="component" value="Unassembled WGS sequence"/>
</dbReference>
<protein>
    <submittedName>
        <fullName evidence="2">Cytoplasmic chaperone, TorD family</fullName>
    </submittedName>
</protein>
<gene>
    <name evidence="2" type="ORF">YPIP275_1661</name>
</gene>
<organism evidence="2 3">
    <name type="scientific">Yersinia pestis biovar Orientalis str. IP275</name>
    <dbReference type="NCBI Taxonomy" id="373665"/>
    <lineage>
        <taxon>Bacteria</taxon>
        <taxon>Pseudomonadati</taxon>
        <taxon>Pseudomonadota</taxon>
        <taxon>Gammaproteobacteria</taxon>
        <taxon>Enterobacterales</taxon>
        <taxon>Yersiniaceae</taxon>
        <taxon>Yersinia</taxon>
    </lineage>
</organism>
<dbReference type="SUPFAM" id="SSF89155">
    <property type="entry name" value="TorD-like"/>
    <property type="match status" value="1"/>
</dbReference>
<dbReference type="InterPro" id="IPR020945">
    <property type="entry name" value="DMSO/NO3_reduct_chaperone"/>
</dbReference>
<comment type="caution">
    <text evidence="2">The sequence shown here is derived from an EMBL/GenBank/DDBJ whole genome shotgun (WGS) entry which is preliminary data.</text>
</comment>
<reference evidence="2 3" key="1">
    <citation type="submission" date="2008-01" db="EMBL/GenBank/DDBJ databases">
        <title>Yersinia pestis Strain IP275 project at JCVI/TIGR.</title>
        <authorList>
            <person name="Ravel J."/>
            <person name="Eppinger M."/>
            <person name="Fricke W.F."/>
            <person name="Rosovitz M."/>
            <person name="Lindler L.E."/>
            <person name="Bearden S."/>
            <person name="Shriefer M."/>
        </authorList>
    </citation>
    <scope>NUCLEOTIDE SEQUENCE [LARGE SCALE GENOMIC DNA]</scope>
    <source>
        <strain evidence="2 3">IP275</strain>
    </source>
</reference>
<dbReference type="InterPro" id="IPR050289">
    <property type="entry name" value="TorD/DmsD_chaperones"/>
</dbReference>
<dbReference type="InterPro" id="IPR036411">
    <property type="entry name" value="TorD-like_sf"/>
</dbReference>
<evidence type="ECO:0000256" key="1">
    <source>
        <dbReference type="ARBA" id="ARBA00023186"/>
    </source>
</evidence>
<reference evidence="2 3" key="2">
    <citation type="submission" date="2010-03" db="EMBL/GenBank/DDBJ databases">
        <authorList>
            <person name="Payne S.H."/>
            <person name="Sutton G.G."/>
        </authorList>
    </citation>
    <scope>NUCLEOTIDE SEQUENCE [LARGE SCALE GENOMIC DNA]</scope>
    <source>
        <strain evidence="2 3">IP275</strain>
    </source>
</reference>
<dbReference type="PANTHER" id="PTHR34227:SF13">
    <property type="entry name" value="TAT PROOFREADING CHAPERONE DMSD-RELATED"/>
    <property type="match status" value="1"/>
</dbReference>
<dbReference type="Pfam" id="PF02613">
    <property type="entry name" value="Nitrate_red_del"/>
    <property type="match status" value="1"/>
</dbReference>
<proteinExistence type="predicted"/>
<dbReference type="EMBL" id="AAOS02000021">
    <property type="protein sequence ID" value="EDR31471.1"/>
    <property type="molecule type" value="Genomic_DNA"/>
</dbReference>
<dbReference type="InterPro" id="IPR026269">
    <property type="entry name" value="DmsD-type"/>
</dbReference>
<accession>A0AAV3BEJ9</accession>
<evidence type="ECO:0000313" key="3">
    <source>
        <dbReference type="Proteomes" id="UP000004430"/>
    </source>
</evidence>
<dbReference type="PIRSF" id="PIRSF004690">
    <property type="entry name" value="DmsD"/>
    <property type="match status" value="1"/>
</dbReference>
<keyword evidence="1" id="KW-0143">Chaperone</keyword>
<dbReference type="AlphaFoldDB" id="A0AAV3BEJ9"/>
<dbReference type="Gene3D" id="1.10.3480.10">
    <property type="entry name" value="TorD-like"/>
    <property type="match status" value="1"/>
</dbReference>
<evidence type="ECO:0000313" key="2">
    <source>
        <dbReference type="EMBL" id="EDR31471.1"/>
    </source>
</evidence>
<name>A0AAV3BEJ9_YERPE</name>